<dbReference type="Pfam" id="PF02520">
    <property type="entry name" value="ANIS5_cation-bd"/>
    <property type="match status" value="1"/>
</dbReference>
<proteinExistence type="predicted"/>
<feature type="compositionally biased region" description="Gly residues" evidence="1">
    <location>
        <begin position="155"/>
        <end position="165"/>
    </location>
</feature>
<name>A0A9P1INI9_9PELO</name>
<evidence type="ECO:0000313" key="5">
    <source>
        <dbReference type="Proteomes" id="UP001152747"/>
    </source>
</evidence>
<evidence type="ECO:0000313" key="4">
    <source>
        <dbReference type="EMBL" id="CAI5449028.1"/>
    </source>
</evidence>
<reference evidence="4" key="1">
    <citation type="submission" date="2022-11" db="EMBL/GenBank/DDBJ databases">
        <authorList>
            <person name="Kikuchi T."/>
        </authorList>
    </citation>
    <scope>NUCLEOTIDE SEQUENCE</scope>
    <source>
        <strain evidence="4">PS1010</strain>
    </source>
</reference>
<evidence type="ECO:0000256" key="1">
    <source>
        <dbReference type="SAM" id="MobiDB-lite"/>
    </source>
</evidence>
<feature type="domain" description="SXP/RAL-2 family protein Ani s 5-like cation-binding" evidence="3">
    <location>
        <begin position="44"/>
        <end position="149"/>
    </location>
</feature>
<gene>
    <name evidence="4" type="ORF">CAMP_LOCUS11665</name>
</gene>
<organism evidence="4 5">
    <name type="scientific">Caenorhabditis angaria</name>
    <dbReference type="NCBI Taxonomy" id="860376"/>
    <lineage>
        <taxon>Eukaryota</taxon>
        <taxon>Metazoa</taxon>
        <taxon>Ecdysozoa</taxon>
        <taxon>Nematoda</taxon>
        <taxon>Chromadorea</taxon>
        <taxon>Rhabditida</taxon>
        <taxon>Rhabditina</taxon>
        <taxon>Rhabditomorpha</taxon>
        <taxon>Rhabditoidea</taxon>
        <taxon>Rhabditidae</taxon>
        <taxon>Peloderinae</taxon>
        <taxon>Caenorhabditis</taxon>
    </lineage>
</organism>
<dbReference type="PANTHER" id="PTHR21593:SF40">
    <property type="entry name" value="SXP_RAL-2 FAMILY PROTEIN ANI S 5-LIKE CATION-BINDING DOMAIN-CONTAINING PROTEIN"/>
    <property type="match status" value="1"/>
</dbReference>
<dbReference type="InterPro" id="IPR003677">
    <property type="entry name" value="ANIS5_cation-bd"/>
</dbReference>
<protein>
    <recommendedName>
        <fullName evidence="3">SXP/RAL-2 family protein Ani s 5-like cation-binding domain-containing protein</fullName>
    </recommendedName>
</protein>
<dbReference type="PANTHER" id="PTHR21593">
    <property type="entry name" value="PRION-LIKE- Q/N-RICH -DOMAIN-BEARING PROTEIN PROTEIN"/>
    <property type="match status" value="1"/>
</dbReference>
<accession>A0A9P1INI9</accession>
<feature type="signal peptide" evidence="2">
    <location>
        <begin position="1"/>
        <end position="17"/>
    </location>
</feature>
<dbReference type="AlphaFoldDB" id="A0A9P1INI9"/>
<keyword evidence="5" id="KW-1185">Reference proteome</keyword>
<dbReference type="InterPro" id="IPR052823">
    <property type="entry name" value="SXP/RAL-2_related"/>
</dbReference>
<evidence type="ECO:0000259" key="3">
    <source>
        <dbReference type="Pfam" id="PF02520"/>
    </source>
</evidence>
<dbReference type="Proteomes" id="UP001152747">
    <property type="component" value="Unassembled WGS sequence"/>
</dbReference>
<keyword evidence="2" id="KW-0732">Signal</keyword>
<evidence type="ECO:0000256" key="2">
    <source>
        <dbReference type="SAM" id="SignalP"/>
    </source>
</evidence>
<comment type="caution">
    <text evidence="4">The sequence shown here is derived from an EMBL/GenBank/DDBJ whole genome shotgun (WGS) entry which is preliminary data.</text>
</comment>
<feature type="region of interest" description="Disordered" evidence="1">
    <location>
        <begin position="147"/>
        <end position="171"/>
    </location>
</feature>
<dbReference type="OrthoDB" id="5867022at2759"/>
<sequence length="171" mass="18411">MFSKLAVCVLLISTVYSAKQQNGQQGGPQGPPPPPFLQNVTDAARQAFFTIVSNENLTITEIDSQTATWASTYGVSDIYNEFQTNQTALETAIQKNITSVISNLSSVESSLETIFNNKDQTRSAINASISTLIQSNPIEVQVLLQLRNPMPPQGGPQGGFGGQQGGNLHRQ</sequence>
<feature type="chain" id="PRO_5040342813" description="SXP/RAL-2 family protein Ani s 5-like cation-binding domain-containing protein" evidence="2">
    <location>
        <begin position="18"/>
        <end position="171"/>
    </location>
</feature>
<dbReference type="EMBL" id="CANHGI010000004">
    <property type="protein sequence ID" value="CAI5449028.1"/>
    <property type="molecule type" value="Genomic_DNA"/>
</dbReference>